<evidence type="ECO:0000256" key="2">
    <source>
        <dbReference type="ARBA" id="ARBA00022448"/>
    </source>
</evidence>
<dbReference type="PANTHER" id="PTHR32196">
    <property type="entry name" value="ABC TRANSPORTER PERMEASE PROTEIN YPHD-RELATED-RELATED"/>
    <property type="match status" value="1"/>
</dbReference>
<dbReference type="Pfam" id="PF02653">
    <property type="entry name" value="BPD_transp_2"/>
    <property type="match status" value="1"/>
</dbReference>
<name>A0ABP8WJK2_9PSEU</name>
<sequence>MSDTPTGTGVTLQDPPSEPAGEHRGAAGVLGRFRHLEHGGLAGATIVLMVVLASIAPYFLTSRNLLNVLQQASFVGIIALAMTFVIVAGEIDISVGSAMAFASALLGVLVVDHGWTLPAAVLVVLVVGAMIGLLIGAVRVWFDVPSFIVTLALFGILRGLAQMLTDAVPVRIASESFTHWGNGTVAGIPIPALIMIGFLLVCWFVLSRTSFGRSVFAVGGNAEAARLAGINVARIRITTFVTTGVAAALAGVLVSAQLSSGDSTIGSGAEFTAISAVIIGGASLAGGRGSVPGTFLGIVFLGILGNGMVLLDLSSYAQGIASGVIVLIAVVLSAGRGELGRVVRLFGL</sequence>
<keyword evidence="4" id="KW-0997">Cell inner membrane</keyword>
<evidence type="ECO:0000256" key="7">
    <source>
        <dbReference type="ARBA" id="ARBA00023136"/>
    </source>
</evidence>
<keyword evidence="3" id="KW-1003">Cell membrane</keyword>
<evidence type="ECO:0000256" key="6">
    <source>
        <dbReference type="ARBA" id="ARBA00022989"/>
    </source>
</evidence>
<keyword evidence="11" id="KW-1185">Reference proteome</keyword>
<comment type="caution">
    <text evidence="10">The sequence shown here is derived from an EMBL/GenBank/DDBJ whole genome shotgun (WGS) entry which is preliminary data.</text>
</comment>
<evidence type="ECO:0000256" key="1">
    <source>
        <dbReference type="ARBA" id="ARBA00004651"/>
    </source>
</evidence>
<feature type="transmembrane region" description="Helical" evidence="9">
    <location>
        <begin position="237"/>
        <end position="258"/>
    </location>
</feature>
<feature type="region of interest" description="Disordered" evidence="8">
    <location>
        <begin position="1"/>
        <end position="24"/>
    </location>
</feature>
<evidence type="ECO:0000256" key="5">
    <source>
        <dbReference type="ARBA" id="ARBA00022692"/>
    </source>
</evidence>
<reference evidence="11" key="1">
    <citation type="journal article" date="2019" name="Int. J. Syst. Evol. Microbiol.">
        <title>The Global Catalogue of Microorganisms (GCM) 10K type strain sequencing project: providing services to taxonomists for standard genome sequencing and annotation.</title>
        <authorList>
            <consortium name="The Broad Institute Genomics Platform"/>
            <consortium name="The Broad Institute Genome Sequencing Center for Infectious Disease"/>
            <person name="Wu L."/>
            <person name="Ma J."/>
        </authorList>
    </citation>
    <scope>NUCLEOTIDE SEQUENCE [LARGE SCALE GENOMIC DNA]</scope>
    <source>
        <strain evidence="11">JCM 18055</strain>
    </source>
</reference>
<keyword evidence="7 9" id="KW-0472">Membrane</keyword>
<dbReference type="Proteomes" id="UP001500325">
    <property type="component" value="Unassembled WGS sequence"/>
</dbReference>
<keyword evidence="2" id="KW-0813">Transport</keyword>
<evidence type="ECO:0000313" key="11">
    <source>
        <dbReference type="Proteomes" id="UP001500325"/>
    </source>
</evidence>
<keyword evidence="6 9" id="KW-1133">Transmembrane helix</keyword>
<feature type="transmembrane region" description="Helical" evidence="9">
    <location>
        <begin position="40"/>
        <end position="60"/>
    </location>
</feature>
<dbReference type="CDD" id="cd06579">
    <property type="entry name" value="TM_PBP1_transp_AraH_like"/>
    <property type="match status" value="1"/>
</dbReference>
<gene>
    <name evidence="10" type="ORF">GCM10023215_29590</name>
</gene>
<evidence type="ECO:0000313" key="10">
    <source>
        <dbReference type="EMBL" id="GAA4690885.1"/>
    </source>
</evidence>
<feature type="transmembrane region" description="Helical" evidence="9">
    <location>
        <begin position="66"/>
        <end position="86"/>
    </location>
</feature>
<evidence type="ECO:0000256" key="8">
    <source>
        <dbReference type="SAM" id="MobiDB-lite"/>
    </source>
</evidence>
<feature type="transmembrane region" description="Helical" evidence="9">
    <location>
        <begin position="144"/>
        <end position="164"/>
    </location>
</feature>
<dbReference type="RefSeq" id="WP_345381076.1">
    <property type="nucleotide sequence ID" value="NZ_BAABIC010000009.1"/>
</dbReference>
<feature type="transmembrane region" description="Helical" evidence="9">
    <location>
        <begin position="184"/>
        <end position="206"/>
    </location>
</feature>
<evidence type="ECO:0000256" key="9">
    <source>
        <dbReference type="SAM" id="Phobius"/>
    </source>
</evidence>
<comment type="subcellular location">
    <subcellularLocation>
        <location evidence="1">Cell membrane</location>
        <topology evidence="1">Multi-pass membrane protein</topology>
    </subcellularLocation>
</comment>
<feature type="compositionally biased region" description="Polar residues" evidence="8">
    <location>
        <begin position="1"/>
        <end position="11"/>
    </location>
</feature>
<keyword evidence="5 9" id="KW-0812">Transmembrane</keyword>
<feature type="transmembrane region" description="Helical" evidence="9">
    <location>
        <begin position="264"/>
        <end position="284"/>
    </location>
</feature>
<feature type="transmembrane region" description="Helical" evidence="9">
    <location>
        <begin position="117"/>
        <end position="137"/>
    </location>
</feature>
<evidence type="ECO:0000256" key="4">
    <source>
        <dbReference type="ARBA" id="ARBA00022519"/>
    </source>
</evidence>
<feature type="transmembrane region" description="Helical" evidence="9">
    <location>
        <begin position="291"/>
        <end position="310"/>
    </location>
</feature>
<dbReference type="EMBL" id="BAABIC010000009">
    <property type="protein sequence ID" value="GAA4690885.1"/>
    <property type="molecule type" value="Genomic_DNA"/>
</dbReference>
<organism evidence="10 11">
    <name type="scientific">Pseudonocardia yuanmonensis</name>
    <dbReference type="NCBI Taxonomy" id="1095914"/>
    <lineage>
        <taxon>Bacteria</taxon>
        <taxon>Bacillati</taxon>
        <taxon>Actinomycetota</taxon>
        <taxon>Actinomycetes</taxon>
        <taxon>Pseudonocardiales</taxon>
        <taxon>Pseudonocardiaceae</taxon>
        <taxon>Pseudonocardia</taxon>
    </lineage>
</organism>
<protein>
    <submittedName>
        <fullName evidence="10">ABC transporter permease</fullName>
    </submittedName>
</protein>
<accession>A0ABP8WJK2</accession>
<proteinExistence type="predicted"/>
<feature type="transmembrane region" description="Helical" evidence="9">
    <location>
        <begin position="316"/>
        <end position="335"/>
    </location>
</feature>
<dbReference type="InterPro" id="IPR001851">
    <property type="entry name" value="ABC_transp_permease"/>
</dbReference>
<dbReference type="PANTHER" id="PTHR32196:SF21">
    <property type="entry name" value="ABC TRANSPORTER PERMEASE PROTEIN YPHD-RELATED"/>
    <property type="match status" value="1"/>
</dbReference>
<evidence type="ECO:0000256" key="3">
    <source>
        <dbReference type="ARBA" id="ARBA00022475"/>
    </source>
</evidence>